<evidence type="ECO:0000313" key="1">
    <source>
        <dbReference type="EMBL" id="OMJ66745.1"/>
    </source>
</evidence>
<name>A0A1R2AQM1_9CILI</name>
<dbReference type="AlphaFoldDB" id="A0A1R2AQM1"/>
<sequence length="289" mass="34035">MSDEVFKRIHELFKDYFIQNCNLDDDEVNEIELETLQTLEPEEVYENLKELLSNLLAFKKAVKNSEVKELTQRLIIFEKMIQKLENDIRSHISVQHQMRLDMESYEFKIEELQKIKAYHIKKIEDLDKSLVDKETEILHIKNKNAVDLEIKLKGIEDKFKHEICNAVDMYRKEGAHTTRNMSEKTTKEMIQEKDKEIEKLKIIQHFLCKELQSAKGKKVKLNKVLKDGMTERGKRTKRGGNLGNELFKTIESIPKKDKKNESPYLRKEGLHIRSASDLGMTQKCKLTIL</sequence>
<proteinExistence type="predicted"/>
<organism evidence="1 2">
    <name type="scientific">Stentor coeruleus</name>
    <dbReference type="NCBI Taxonomy" id="5963"/>
    <lineage>
        <taxon>Eukaryota</taxon>
        <taxon>Sar</taxon>
        <taxon>Alveolata</taxon>
        <taxon>Ciliophora</taxon>
        <taxon>Postciliodesmatophora</taxon>
        <taxon>Heterotrichea</taxon>
        <taxon>Heterotrichida</taxon>
        <taxon>Stentoridae</taxon>
        <taxon>Stentor</taxon>
    </lineage>
</organism>
<dbReference type="Proteomes" id="UP000187209">
    <property type="component" value="Unassembled WGS sequence"/>
</dbReference>
<accession>A0A1R2AQM1</accession>
<evidence type="ECO:0000313" key="2">
    <source>
        <dbReference type="Proteomes" id="UP000187209"/>
    </source>
</evidence>
<protein>
    <submittedName>
        <fullName evidence="1">Uncharacterized protein</fullName>
    </submittedName>
</protein>
<gene>
    <name evidence="1" type="ORF">SteCoe_36310</name>
</gene>
<keyword evidence="2" id="KW-1185">Reference proteome</keyword>
<reference evidence="1 2" key="1">
    <citation type="submission" date="2016-11" db="EMBL/GenBank/DDBJ databases">
        <title>The macronuclear genome of Stentor coeruleus: a giant cell with tiny introns.</title>
        <authorList>
            <person name="Slabodnick M."/>
            <person name="Ruby J.G."/>
            <person name="Reiff S.B."/>
            <person name="Swart E.C."/>
            <person name="Gosai S."/>
            <person name="Prabakaran S."/>
            <person name="Witkowska E."/>
            <person name="Larue G.E."/>
            <person name="Fisher S."/>
            <person name="Freeman R.M."/>
            <person name="Gunawardena J."/>
            <person name="Chu W."/>
            <person name="Stover N.A."/>
            <person name="Gregory B.D."/>
            <person name="Nowacki M."/>
            <person name="Derisi J."/>
            <person name="Roy S.W."/>
            <person name="Marshall W.F."/>
            <person name="Sood P."/>
        </authorList>
    </citation>
    <scope>NUCLEOTIDE SEQUENCE [LARGE SCALE GENOMIC DNA]</scope>
    <source>
        <strain evidence="1">WM001</strain>
    </source>
</reference>
<dbReference type="EMBL" id="MPUH01001644">
    <property type="protein sequence ID" value="OMJ66745.1"/>
    <property type="molecule type" value="Genomic_DNA"/>
</dbReference>
<comment type="caution">
    <text evidence="1">The sequence shown here is derived from an EMBL/GenBank/DDBJ whole genome shotgun (WGS) entry which is preliminary data.</text>
</comment>
<dbReference type="OrthoDB" id="301299at2759"/>